<feature type="compositionally biased region" description="Low complexity" evidence="1">
    <location>
        <begin position="189"/>
        <end position="200"/>
    </location>
</feature>
<keyword evidence="3" id="KW-0449">Lipoprotein</keyword>
<keyword evidence="4" id="KW-1185">Reference proteome</keyword>
<dbReference type="Pfam" id="PF09580">
    <property type="entry name" value="Spore_YhcN_YlaJ"/>
    <property type="match status" value="2"/>
</dbReference>
<evidence type="ECO:0000313" key="3">
    <source>
        <dbReference type="EMBL" id="MCK8488819.1"/>
    </source>
</evidence>
<proteinExistence type="predicted"/>
<keyword evidence="2" id="KW-0732">Signal</keyword>
<comment type="caution">
    <text evidence="3">The sequence shown here is derived from an EMBL/GenBank/DDBJ whole genome shotgun (WGS) entry which is preliminary data.</text>
</comment>
<organism evidence="3 4">
    <name type="scientific">Paenibacillus mellifer</name>
    <dbReference type="NCBI Taxonomy" id="2937794"/>
    <lineage>
        <taxon>Bacteria</taxon>
        <taxon>Bacillati</taxon>
        <taxon>Bacillota</taxon>
        <taxon>Bacilli</taxon>
        <taxon>Bacillales</taxon>
        <taxon>Paenibacillaceae</taxon>
        <taxon>Paenibacillus</taxon>
    </lineage>
</organism>
<dbReference type="EMBL" id="JALPRK010000017">
    <property type="protein sequence ID" value="MCK8488819.1"/>
    <property type="molecule type" value="Genomic_DNA"/>
</dbReference>
<name>A0A9X1Y0F3_9BACL</name>
<feature type="region of interest" description="Disordered" evidence="1">
    <location>
        <begin position="359"/>
        <end position="378"/>
    </location>
</feature>
<evidence type="ECO:0000256" key="1">
    <source>
        <dbReference type="SAM" id="MobiDB-lite"/>
    </source>
</evidence>
<dbReference type="AlphaFoldDB" id="A0A9X1Y0F3"/>
<gene>
    <name evidence="3" type="ORF">M0651_16730</name>
</gene>
<feature type="chain" id="PRO_5040906970" evidence="2">
    <location>
        <begin position="23"/>
        <end position="378"/>
    </location>
</feature>
<accession>A0A9X1Y0F3</accession>
<feature type="signal peptide" evidence="2">
    <location>
        <begin position="1"/>
        <end position="22"/>
    </location>
</feature>
<feature type="compositionally biased region" description="Polar residues" evidence="1">
    <location>
        <begin position="222"/>
        <end position="235"/>
    </location>
</feature>
<protein>
    <submittedName>
        <fullName evidence="3">YhcN/YlaJ family sporulation lipoprotein</fullName>
    </submittedName>
</protein>
<sequence length="378" mass="38540">MRGAKVVNLSLSAALLAGVALVAGCGDGNDNNNVRTQSLRGNNRNYDVNSLNQGNRLFSRSAGNGQDQRIRSLRYSPALSNKVAQLRDVQTAHVVVTDRDAYVGVTFHGNQMTGRTTAYGMQRPNGIGLGTTNVGGPYGGDYGTRGAMDNGLARGTGRTGTGGSLFDFGRGGLFGAGNDNRSDNSSMLGNGTNGSRSGNGSMLGTGTTGNRFGSMYPGGNMGMSSVNRGTGTSAYGTGTNGGTMNNTNTPTGFTTGNGALGAGTDNVSQDVKNRITAAIKQSAPHIRNVYVSGDSDFVSRIGDYGTQSRGGGTLNNFISDFETMINRVFPGRTGTMTGPNGYAPTGPNAGMGNGTSNMGTTGTGARGTNAGFTGGTTR</sequence>
<reference evidence="3" key="1">
    <citation type="submission" date="2022-04" db="EMBL/GenBank/DDBJ databases">
        <authorList>
            <person name="Seo M.-J."/>
        </authorList>
    </citation>
    <scope>NUCLEOTIDE SEQUENCE</scope>
    <source>
        <strain evidence="3">MBLB2552</strain>
    </source>
</reference>
<evidence type="ECO:0000256" key="2">
    <source>
        <dbReference type="SAM" id="SignalP"/>
    </source>
</evidence>
<dbReference type="InterPro" id="IPR019076">
    <property type="entry name" value="Spore_lipoprot_YhcN/YlaJ-like"/>
</dbReference>
<evidence type="ECO:0000313" key="4">
    <source>
        <dbReference type="Proteomes" id="UP001139534"/>
    </source>
</evidence>
<dbReference type="RefSeq" id="WP_248552873.1">
    <property type="nucleotide sequence ID" value="NZ_JALPRK010000017.1"/>
</dbReference>
<dbReference type="Proteomes" id="UP001139534">
    <property type="component" value="Unassembled WGS sequence"/>
</dbReference>
<dbReference type="PROSITE" id="PS51257">
    <property type="entry name" value="PROKAR_LIPOPROTEIN"/>
    <property type="match status" value="1"/>
</dbReference>
<feature type="region of interest" description="Disordered" evidence="1">
    <location>
        <begin position="177"/>
        <end position="247"/>
    </location>
</feature>